<name>A0A1X9NEU2_9GAMM</name>
<proteinExistence type="predicted"/>
<comment type="function">
    <text evidence="1">Binds the second messenger bis-(3'-5') cyclic dimeric guanosine monophosphate (c-di-GMP). Can bind two c-di-GMP molecules per monomer. May play a role in bacterial second-messenger regulated processes. Binding to c-di-GMP induces a conformational change of the C- and N-termini resulting in the exposure of a highly negative surface on one side of the protein to a possible effector protein.</text>
</comment>
<dbReference type="PIRSF" id="PIRSF028141">
    <property type="entry name" value="C-di-GMP_BP_PA4608"/>
    <property type="match status" value="1"/>
</dbReference>
<dbReference type="OrthoDB" id="5298508at2"/>
<protein>
    <recommendedName>
        <fullName evidence="1">Cyclic diguanosine monophosphate-binding protein</fullName>
        <shortName evidence="1">c-di-GMP-binding protein</shortName>
    </recommendedName>
    <alternativeName>
        <fullName evidence="1">Pilz domain-containing protein</fullName>
    </alternativeName>
</protein>
<gene>
    <name evidence="3" type="ORF">BST96_09885</name>
</gene>
<evidence type="ECO:0000259" key="2">
    <source>
        <dbReference type="Pfam" id="PF07238"/>
    </source>
</evidence>
<dbReference type="Gene3D" id="2.40.10.220">
    <property type="entry name" value="predicted glycosyltransferase like domains"/>
    <property type="match status" value="1"/>
</dbReference>
<keyword evidence="4" id="KW-1185">Reference proteome</keyword>
<organism evidence="3 4">
    <name type="scientific">Oceanicoccus sagamiensis</name>
    <dbReference type="NCBI Taxonomy" id="716816"/>
    <lineage>
        <taxon>Bacteria</taxon>
        <taxon>Pseudomonadati</taxon>
        <taxon>Pseudomonadota</taxon>
        <taxon>Gammaproteobacteria</taxon>
        <taxon>Cellvibrionales</taxon>
        <taxon>Spongiibacteraceae</taxon>
        <taxon>Oceanicoccus</taxon>
    </lineage>
</organism>
<dbReference type="Pfam" id="PF07238">
    <property type="entry name" value="PilZ"/>
    <property type="match status" value="1"/>
</dbReference>
<evidence type="ECO:0000313" key="3">
    <source>
        <dbReference type="EMBL" id="ARN74405.1"/>
    </source>
</evidence>
<dbReference type="KEGG" id="osg:BST96_09885"/>
<comment type="subunit">
    <text evidence="1">Monomer in both c-di-GMP-bound and free forms.</text>
</comment>
<dbReference type="AlphaFoldDB" id="A0A1X9NEU2"/>
<evidence type="ECO:0000313" key="4">
    <source>
        <dbReference type="Proteomes" id="UP000193450"/>
    </source>
</evidence>
<accession>A0A1X9NEU2</accession>
<dbReference type="EMBL" id="CP019343">
    <property type="protein sequence ID" value="ARN74405.1"/>
    <property type="molecule type" value="Genomic_DNA"/>
</dbReference>
<evidence type="ECO:0000256" key="1">
    <source>
        <dbReference type="PIRNR" id="PIRNR028141"/>
    </source>
</evidence>
<keyword evidence="1" id="KW-0973">c-di-GMP</keyword>
<dbReference type="Proteomes" id="UP000193450">
    <property type="component" value="Chromosome"/>
</dbReference>
<sequence>MTNDIERRVFSRIAFTGEITLSQGDQEWIATLADLSLKGLLIVTPDNWNADTSQLIEATINLDEETSITMSLNWRHTRHGQSGFECEHIDIDSIIHLRRLVELNLGDEHLLERELTSLGG</sequence>
<keyword evidence="1" id="KW-0547">Nucleotide-binding</keyword>
<dbReference type="GO" id="GO:0035438">
    <property type="term" value="F:cyclic-di-GMP binding"/>
    <property type="evidence" value="ECO:0007669"/>
    <property type="project" value="InterPro"/>
</dbReference>
<dbReference type="SUPFAM" id="SSF141371">
    <property type="entry name" value="PilZ domain-like"/>
    <property type="match status" value="1"/>
</dbReference>
<feature type="domain" description="PilZ" evidence="2">
    <location>
        <begin position="6"/>
        <end position="102"/>
    </location>
</feature>
<reference evidence="3 4" key="1">
    <citation type="submission" date="2016-11" db="EMBL/GenBank/DDBJ databases">
        <title>Trade-off between light-utilization and light-protection in marine flavobacteria.</title>
        <authorList>
            <person name="Kumagai Y."/>
        </authorList>
    </citation>
    <scope>NUCLEOTIDE SEQUENCE [LARGE SCALE GENOMIC DNA]</scope>
    <source>
        <strain evidence="3 4">NBRC 107125</strain>
    </source>
</reference>
<dbReference type="RefSeq" id="WP_085758550.1">
    <property type="nucleotide sequence ID" value="NZ_CP019343.1"/>
</dbReference>
<dbReference type="InterPro" id="IPR009875">
    <property type="entry name" value="PilZ_domain"/>
</dbReference>
<dbReference type="InterPro" id="IPR027021">
    <property type="entry name" value="C-di-GMP_BP_PA4608"/>
</dbReference>
<dbReference type="STRING" id="716816.BST96_09885"/>